<dbReference type="SUPFAM" id="SSF49785">
    <property type="entry name" value="Galactose-binding domain-like"/>
    <property type="match status" value="1"/>
</dbReference>
<feature type="transmembrane region" description="Helical" evidence="12">
    <location>
        <begin position="1212"/>
        <end position="1232"/>
    </location>
</feature>
<dbReference type="Gene3D" id="2.60.120.1000">
    <property type="match status" value="1"/>
</dbReference>
<feature type="chain" id="PRO_5047242353" description="Neurexin-4" evidence="13">
    <location>
        <begin position="22"/>
        <end position="1278"/>
    </location>
</feature>
<accession>A0ABP1ND68</accession>
<evidence type="ECO:0000259" key="14">
    <source>
        <dbReference type="PROSITE" id="PS50022"/>
    </source>
</evidence>
<comment type="similarity">
    <text evidence="3">Belongs to the neurexin family.</text>
</comment>
<dbReference type="InterPro" id="IPR050372">
    <property type="entry name" value="Neurexin-related_CASP"/>
</dbReference>
<evidence type="ECO:0000256" key="3">
    <source>
        <dbReference type="ARBA" id="ARBA00010241"/>
    </source>
</evidence>
<dbReference type="Pfam" id="PF02210">
    <property type="entry name" value="Laminin_G_2"/>
    <property type="match status" value="4"/>
</dbReference>
<protein>
    <recommendedName>
        <fullName evidence="19">Neurexin-4</fullName>
    </recommendedName>
</protein>
<dbReference type="SMART" id="SM00294">
    <property type="entry name" value="4.1m"/>
    <property type="match status" value="1"/>
</dbReference>
<dbReference type="InterPro" id="IPR001791">
    <property type="entry name" value="Laminin_G"/>
</dbReference>
<feature type="domain" description="Laminin G" evidence="15">
    <location>
        <begin position="167"/>
        <end position="347"/>
    </location>
</feature>
<keyword evidence="18" id="KW-1185">Reference proteome</keyword>
<dbReference type="PROSITE" id="PS50026">
    <property type="entry name" value="EGF_3"/>
    <property type="match status" value="2"/>
</dbReference>
<evidence type="ECO:0000256" key="8">
    <source>
        <dbReference type="ARBA" id="ARBA00022989"/>
    </source>
</evidence>
<reference evidence="17 18" key="1">
    <citation type="submission" date="2024-08" db="EMBL/GenBank/DDBJ databases">
        <authorList>
            <person name="Will J Nash"/>
            <person name="Angela Man"/>
            <person name="Seanna McTaggart"/>
            <person name="Kendall Baker"/>
            <person name="Tom Barker"/>
            <person name="Leah Catchpole"/>
            <person name="Alex Durrant"/>
            <person name="Karim Gharbi"/>
            <person name="Naomi Irish"/>
            <person name="Gemy Kaithakottil"/>
            <person name="Debby Ku"/>
            <person name="Aaliyah Providence"/>
            <person name="Felix Shaw"/>
            <person name="David Swarbreck"/>
            <person name="Chris Watkins"/>
            <person name="Ann M. McCartney"/>
            <person name="Giulio Formenti"/>
            <person name="Alice Mouton"/>
            <person name="Noel Vella"/>
            <person name="Bjorn M von Reumont"/>
            <person name="Adriana Vella"/>
            <person name="Wilfried Haerty"/>
        </authorList>
    </citation>
    <scope>NUCLEOTIDE SEQUENCE [LARGE SCALE GENOMIC DNA]</scope>
</reference>
<feature type="domain" description="Laminin G" evidence="15">
    <location>
        <begin position="790"/>
        <end position="956"/>
    </location>
</feature>
<keyword evidence="7" id="KW-0965">Cell junction</keyword>
<feature type="domain" description="F5/8 type C" evidence="14">
    <location>
        <begin position="17"/>
        <end position="163"/>
    </location>
</feature>
<evidence type="ECO:0000313" key="18">
    <source>
        <dbReference type="Proteomes" id="UP001642520"/>
    </source>
</evidence>
<evidence type="ECO:0000256" key="4">
    <source>
        <dbReference type="ARBA" id="ARBA00022536"/>
    </source>
</evidence>
<dbReference type="SMART" id="SM00181">
    <property type="entry name" value="EGF"/>
    <property type="match status" value="2"/>
</dbReference>
<dbReference type="InterPro" id="IPR013320">
    <property type="entry name" value="ConA-like_dom_sf"/>
</dbReference>
<dbReference type="PROSITE" id="PS01285">
    <property type="entry name" value="FA58C_1"/>
    <property type="match status" value="1"/>
</dbReference>
<dbReference type="Pfam" id="PF00008">
    <property type="entry name" value="EGF"/>
    <property type="match status" value="1"/>
</dbReference>
<keyword evidence="6 13" id="KW-0732">Signal</keyword>
<evidence type="ECO:0000256" key="10">
    <source>
        <dbReference type="ARBA" id="ARBA00023157"/>
    </source>
</evidence>
<dbReference type="CDD" id="cd00054">
    <property type="entry name" value="EGF_CA"/>
    <property type="match status" value="1"/>
</dbReference>
<evidence type="ECO:0000256" key="6">
    <source>
        <dbReference type="ARBA" id="ARBA00022729"/>
    </source>
</evidence>
<dbReference type="PROSITE" id="PS01286">
    <property type="entry name" value="FA58C_2"/>
    <property type="match status" value="1"/>
</dbReference>
<organism evidence="17 18">
    <name type="scientific">Xylocopa violacea</name>
    <name type="common">Violet carpenter bee</name>
    <name type="synonym">Apis violacea</name>
    <dbReference type="NCBI Taxonomy" id="135666"/>
    <lineage>
        <taxon>Eukaryota</taxon>
        <taxon>Metazoa</taxon>
        <taxon>Ecdysozoa</taxon>
        <taxon>Arthropoda</taxon>
        <taxon>Hexapoda</taxon>
        <taxon>Insecta</taxon>
        <taxon>Pterygota</taxon>
        <taxon>Neoptera</taxon>
        <taxon>Endopterygota</taxon>
        <taxon>Hymenoptera</taxon>
        <taxon>Apocrita</taxon>
        <taxon>Aculeata</taxon>
        <taxon>Apoidea</taxon>
        <taxon>Anthophila</taxon>
        <taxon>Apidae</taxon>
        <taxon>Xylocopa</taxon>
        <taxon>Xylocopa</taxon>
    </lineage>
</organism>
<evidence type="ECO:0000256" key="11">
    <source>
        <dbReference type="PROSITE-ProRule" id="PRU00076"/>
    </source>
</evidence>
<dbReference type="SUPFAM" id="SSF49899">
    <property type="entry name" value="Concanavalin A-like lectins/glucanases"/>
    <property type="match status" value="4"/>
</dbReference>
<keyword evidence="4 11" id="KW-0245">EGF-like domain</keyword>
<evidence type="ECO:0000256" key="5">
    <source>
        <dbReference type="ARBA" id="ARBA00022692"/>
    </source>
</evidence>
<feature type="domain" description="EGF-like" evidence="16">
    <location>
        <begin position="522"/>
        <end position="559"/>
    </location>
</feature>
<dbReference type="InterPro" id="IPR008979">
    <property type="entry name" value="Galactose-bd-like_sf"/>
</dbReference>
<name>A0ABP1ND68_XYLVO</name>
<dbReference type="Pfam" id="PF00754">
    <property type="entry name" value="F5_F8_type_C"/>
    <property type="match status" value="1"/>
</dbReference>
<evidence type="ECO:0000256" key="2">
    <source>
        <dbReference type="ARBA" id="ARBA00004479"/>
    </source>
</evidence>
<dbReference type="PROSITE" id="PS50025">
    <property type="entry name" value="LAM_G_DOMAIN"/>
    <property type="match status" value="4"/>
</dbReference>
<dbReference type="EMBL" id="CAXAJV020001289">
    <property type="protein sequence ID" value="CAL7938960.1"/>
    <property type="molecule type" value="Genomic_DNA"/>
</dbReference>
<feature type="signal peptide" evidence="13">
    <location>
        <begin position="1"/>
        <end position="21"/>
    </location>
</feature>
<dbReference type="Gene3D" id="2.60.120.260">
    <property type="entry name" value="Galactose-binding domain-like"/>
    <property type="match status" value="1"/>
</dbReference>
<dbReference type="SMART" id="SM00231">
    <property type="entry name" value="FA58C"/>
    <property type="match status" value="1"/>
</dbReference>
<evidence type="ECO:0000256" key="7">
    <source>
        <dbReference type="ARBA" id="ARBA00022949"/>
    </source>
</evidence>
<dbReference type="InterPro" id="IPR003585">
    <property type="entry name" value="Neurexin-like"/>
</dbReference>
<keyword evidence="8 12" id="KW-1133">Transmembrane helix</keyword>
<dbReference type="CDD" id="cd00053">
    <property type="entry name" value="EGF"/>
    <property type="match status" value="1"/>
</dbReference>
<keyword evidence="10" id="KW-1015">Disulfide bond</keyword>
<feature type="domain" description="EGF-like" evidence="16">
    <location>
        <begin position="957"/>
        <end position="993"/>
    </location>
</feature>
<sequence length="1278" mass="144163">MNTIRCFVFVFAIASNSFSTAYDECNEPLLDKAHLTATTSLPNRGPDNARFNGGNAWTASSSDFDQYLIIDLGHVMNIRAVATQGRPVQNEYVMEYGISYGTNGLDYVEYKEEDGNFKMFKGNVDGDTIKLNKFEVPIIAQWIRINPTRWRDRISLRLELYGCDYFSDVLSFNGSSLLRYDLLREPIETDRHFIRFRFKTNNADGILMYSRGTQGDYIALQLKDNRMILNIDLGSGIMTSLSVGSLLDDNMWHDVLISRNRKNISVSVDRVLIKTKIKGEFHRLDLNRALYIGGVPNKQEGLVVNQNFTGCIENFYLNSTGIIHDLKETEITGENLRYYKVNTLYSCPEAPIIPVTFLTHGSYARLKGYEGIASLNASLTFRTYEDKGIILYHQFTSPGYVKLFLEDGKLKVDIQTKKNPQMILDNFDDKFNDGKWHQVILTISKNNLILNVDGTPMRTKRMLEMVTGPVYMIGGVTGIESNRGFVGCMRMISIDGNYKLPTDWKEEEYCCKNEIVFNACQMMDRCNPNPCKHSGVCRQNSDEFFCDCANTGYTGAVCHTSLNPLSCEAYKNINSVNQRADIKIDVDGSGPLKPFPVVCEFYTDGRVRTILRHNNEQLTPVDGFQEPGSFHQDIIYDADMDQIEALLNRSTNCRQRISYECRHSKLFNSPVQQEDEFKPNSWWVSRNNQKMDYWGGALPGSRKCECGILGNCVDFTKWCNCDADLDGIVEDSGDITEKENLPVKQLRFGDTGTPLDDKEGRYMLGPLICEGDGSDLPWLTTKVRSDLFKNVVTFRIVDATINLPTFDIGHSGDIYFEFKTTIDSAVIIHSKGPTDYIKISINSGNQLQFQYLAGSGPLTVSVQTSYRLADNRWHSVSVERNRKEARIVVDGALKNEVREPPGPVRALHLTSDLVIGAATDYRDGYVGCIRALLLNGQLQDLRSYARQGLYGVSEGCMGKCESNPCLNNGTCHERYDGYSCDCRWTAFKGPICADEIGVNMRSSSMIKYDFMGSWRSTISEKIRVGFITTNPKGFLLGLFSNISGEYMTIMVSNSGHLRVVFDFGFERQEIIFPNKHFGLGQYHDVRIGRKNSGSTLMLQVDNYEPKEFHFNIKASADAQFNNIQYMYIGKNESTKEGFSGCISRVEFDDIYPLKLLFQEDGPGNVRSFGTPLTEGYCSVEPITHPPDIVETRPPPEVDEDKVRAAYNETDTAILGSVLAIIIIALGIMAVLIGRYMSRHKGEYLTQEDKGAEIALDPDSAVVHSTTGHQVQKKKEWFI</sequence>
<comment type="subcellular location">
    <subcellularLocation>
        <location evidence="1">Cell junction</location>
    </subcellularLocation>
    <subcellularLocation>
        <location evidence="2">Membrane</location>
        <topology evidence="2">Single-pass type I membrane protein</topology>
    </subcellularLocation>
</comment>
<dbReference type="Gene3D" id="2.10.25.10">
    <property type="entry name" value="Laminin"/>
    <property type="match status" value="1"/>
</dbReference>
<dbReference type="PANTHER" id="PTHR15036">
    <property type="entry name" value="PIKACHURIN-LIKE PROTEIN"/>
    <property type="match status" value="1"/>
</dbReference>
<dbReference type="PROSITE" id="PS50022">
    <property type="entry name" value="FA58C_3"/>
    <property type="match status" value="1"/>
</dbReference>
<dbReference type="SMART" id="SM00282">
    <property type="entry name" value="LamG"/>
    <property type="match status" value="4"/>
</dbReference>
<keyword evidence="5 12" id="KW-0812">Transmembrane</keyword>
<dbReference type="CDD" id="cd00057">
    <property type="entry name" value="FA58C"/>
    <property type="match status" value="1"/>
</dbReference>
<feature type="domain" description="Laminin G" evidence="15">
    <location>
        <begin position="353"/>
        <end position="520"/>
    </location>
</feature>
<comment type="caution">
    <text evidence="17">The sequence shown here is derived from an EMBL/GenBank/DDBJ whole genome shotgun (WGS) entry which is preliminary data.</text>
</comment>
<evidence type="ECO:0000259" key="16">
    <source>
        <dbReference type="PROSITE" id="PS50026"/>
    </source>
</evidence>
<evidence type="ECO:0000313" key="17">
    <source>
        <dbReference type="EMBL" id="CAL7938960.1"/>
    </source>
</evidence>
<comment type="caution">
    <text evidence="11">Lacks conserved residue(s) required for the propagation of feature annotation.</text>
</comment>
<dbReference type="InterPro" id="IPR000742">
    <property type="entry name" value="EGF"/>
</dbReference>
<evidence type="ECO:0000256" key="13">
    <source>
        <dbReference type="SAM" id="SignalP"/>
    </source>
</evidence>
<feature type="domain" description="Laminin G" evidence="15">
    <location>
        <begin position="995"/>
        <end position="1177"/>
    </location>
</feature>
<gene>
    <name evidence="17" type="ORF">XYLVIOL_LOCUS3594</name>
</gene>
<evidence type="ECO:0000256" key="12">
    <source>
        <dbReference type="SAM" id="Phobius"/>
    </source>
</evidence>
<dbReference type="Proteomes" id="UP001642520">
    <property type="component" value="Unassembled WGS sequence"/>
</dbReference>
<keyword evidence="9 12" id="KW-0472">Membrane</keyword>
<dbReference type="Gene3D" id="2.60.120.200">
    <property type="match status" value="4"/>
</dbReference>
<evidence type="ECO:0000256" key="1">
    <source>
        <dbReference type="ARBA" id="ARBA00004282"/>
    </source>
</evidence>
<evidence type="ECO:0000256" key="9">
    <source>
        <dbReference type="ARBA" id="ARBA00023136"/>
    </source>
</evidence>
<dbReference type="PANTHER" id="PTHR15036:SF91">
    <property type="entry name" value="NEUREXIN-4"/>
    <property type="match status" value="1"/>
</dbReference>
<dbReference type="CDD" id="cd00110">
    <property type="entry name" value="LamG"/>
    <property type="match status" value="4"/>
</dbReference>
<dbReference type="InterPro" id="IPR000421">
    <property type="entry name" value="FA58C"/>
</dbReference>
<proteinExistence type="inferred from homology"/>
<evidence type="ECO:0000259" key="15">
    <source>
        <dbReference type="PROSITE" id="PS50025"/>
    </source>
</evidence>
<evidence type="ECO:0008006" key="19">
    <source>
        <dbReference type="Google" id="ProtNLM"/>
    </source>
</evidence>